<feature type="non-terminal residue" evidence="1">
    <location>
        <position position="36"/>
    </location>
</feature>
<protein>
    <submittedName>
        <fullName evidence="1">Polymerase</fullName>
    </submittedName>
</protein>
<accession>A0A075BFA9</accession>
<feature type="non-terminal residue" evidence="1">
    <location>
        <position position="1"/>
    </location>
</feature>
<dbReference type="EMBL" id="JX276965">
    <property type="protein sequence ID" value="AGA83662.1"/>
    <property type="molecule type" value="Viral_cRNA"/>
</dbReference>
<gene>
    <name evidence="1" type="primary">L</name>
</gene>
<reference evidence="1" key="1">
    <citation type="submission" date="2012-07" db="EMBL/GenBank/DDBJ databases">
        <title>Novel Rhabdovirus sequences in mosquitoes of the genus Ochlerotatus and Culex.</title>
        <authorList>
            <person name="Aznar C."/>
            <person name="Vazquez A."/>
            <person name="Juste J."/>
            <person name="Vazquez-Moron S."/>
            <person name="Ibanez C."/>
            <person name="Tenorio A."/>
            <person name="Echevarria J."/>
        </authorList>
    </citation>
    <scope>NUCLEOTIDE SEQUENCE</scope>
    <source>
        <strain evidence="1">Spain.Oca1.08</strain>
    </source>
</reference>
<proteinExistence type="predicted"/>
<name>A0A075BFA9_9RHAB</name>
<sequence length="36" mass="4049">ADDLNTVTNKMLKATQGQSGNNYKELCIAYHIDYSK</sequence>
<evidence type="ECO:0000313" key="1">
    <source>
        <dbReference type="EMBL" id="AGA83662.1"/>
    </source>
</evidence>
<organism evidence="1">
    <name type="scientific">Ochlerotatus caspius rhabdovirus 1</name>
    <dbReference type="NCBI Taxonomy" id="1271872"/>
    <lineage>
        <taxon>Viruses</taxon>
        <taxon>Riboviria</taxon>
        <taxon>Orthornavirae</taxon>
        <taxon>Negarnaviricota</taxon>
        <taxon>Haploviricotina</taxon>
        <taxon>Monjiviricetes</taxon>
        <taxon>Mononegavirales</taxon>
        <taxon>Rhabdoviridae</taxon>
    </lineage>
</organism>